<dbReference type="Gene3D" id="2.130.10.10">
    <property type="entry name" value="YVTN repeat-like/Quinoprotein amine dehydrogenase"/>
    <property type="match status" value="1"/>
</dbReference>
<dbReference type="GeneID" id="39983852"/>
<evidence type="ECO:0008006" key="4">
    <source>
        <dbReference type="Google" id="ProtNLM"/>
    </source>
</evidence>
<dbReference type="Proteomes" id="UP000192257">
    <property type="component" value="Unassembled WGS sequence"/>
</dbReference>
<name>A0A1X0P1L8_9TRYP</name>
<feature type="region of interest" description="Disordered" evidence="1">
    <location>
        <begin position="415"/>
        <end position="455"/>
    </location>
</feature>
<dbReference type="InterPro" id="IPR015943">
    <property type="entry name" value="WD40/YVTN_repeat-like_dom_sf"/>
</dbReference>
<reference evidence="2 3" key="1">
    <citation type="submission" date="2017-03" db="EMBL/GenBank/DDBJ databases">
        <title>An alternative strategy for trypanosome survival in the mammalian bloodstream revealed through genome and transcriptome analysis of the ubiquitous bovine parasite Trypanosoma (Megatrypanum) theileri.</title>
        <authorList>
            <person name="Kelly S."/>
            <person name="Ivens A."/>
            <person name="Mott A."/>
            <person name="O'Neill E."/>
            <person name="Emms D."/>
            <person name="Macleod O."/>
            <person name="Voorheis P."/>
            <person name="Matthews J."/>
            <person name="Matthews K."/>
            <person name="Carrington M."/>
        </authorList>
    </citation>
    <scope>NUCLEOTIDE SEQUENCE [LARGE SCALE GENOMIC DNA]</scope>
    <source>
        <strain evidence="2">Edinburgh</strain>
    </source>
</reference>
<feature type="compositionally biased region" description="Basic and acidic residues" evidence="1">
    <location>
        <begin position="1080"/>
        <end position="1095"/>
    </location>
</feature>
<dbReference type="STRING" id="67003.A0A1X0P1L8"/>
<feature type="region of interest" description="Disordered" evidence="1">
    <location>
        <begin position="897"/>
        <end position="974"/>
    </location>
</feature>
<sequence>MSVAIDVNTVRASLWPSIGRVTRSTGQFVDVTLIGGRGTIRFTHVVFDPSDEAIFYASSSGAVVYMFSLRKNLVKLFATLEYPITAMARCGSSLEPLFLCATEDLSLVWIDCNTSRIIRREKTAHQHVIHTICPSSFTTGSTLVATLSREALALWETSQMTCRAHTHLTVVNTIHNFMSVYVGKKILITIEWSGLVKKWDPFTLQPIQGVVVDLRPRSVAICDDYIAIGGTNALVGFLKTEDLSSIGCVKLSNVPAITCSLFIIHNDLIACELTDGTIVFVVMNTFTVAFAMAAPYTGSVPKRPTIFKVSGPSFAVFAHGEQLMVFHLPTARQYYLQRTKINSCESNPALPRRMYPFVEEKGHTRIESHTHVDDEGEDITDMTLPRPLIHPSEQQVSKWVKVNLLPSYNNGIHHKENGDAHTRETSLDPPSITLKGRGIREGQENDHANNKKKKELSLRPFLDKASREANMLKLKRLLTRYGVFPDKYRPLIWRFLLQLPEKRFTAPQYAQLHSKEKHPFVPFLMKPFPLSDKKIRDSMELVLSILIWHDSMFAVIHFLPMIIYPFLQVYDIDTQSVVEVVLIFLINWGQEFFQYYPHHPVALTTLLNQLLRTEDAELYNYLDQRGIMVENWGWEPLRSLYTDVLSSAVWLQVMDHAFFNEPLWLFVFHIQWLIHIRGKLMQIDDQQELTTAFTITHSMDVNKIISETYKMFEKIPKGELTKPYSKLHSFIDYAYPTLWKTNKEVIKQKLEDLQQSLQQREQAGEFQKRIQGVQEQLVQAETLEEVFVEKKRAKVASQFVSENESWRYGLGREKENNRLREMGNITRLNAVQQRIHSAGRLEALHEELTAAREQVADITNIREREALHWQRSERLTEQELRRLEEAARERLAKAIKAIEEDERNSPNKQSGDVETINPANVVPASITEKTTTTTTTTNITTPTNTSPQAAPISSSSSASVPHADTISSRDAGNSGDVMEAYRTMQNFAARGITETPCRSEDYTRTWQQTPPPPPPQQQQQTPPPPPPLSTYHHHHHHNYLSASVGTHFGPNAPLYDNLLGSGVTPGLSEAGRSGTSADSQFREQRYMSSDRDERSSAGTVLLRPHDQRVYRLPRPS</sequence>
<evidence type="ECO:0000313" key="3">
    <source>
        <dbReference type="Proteomes" id="UP000192257"/>
    </source>
</evidence>
<proteinExistence type="predicted"/>
<dbReference type="AlphaFoldDB" id="A0A1X0P1L8"/>
<evidence type="ECO:0000256" key="1">
    <source>
        <dbReference type="SAM" id="MobiDB-lite"/>
    </source>
</evidence>
<evidence type="ECO:0000313" key="2">
    <source>
        <dbReference type="EMBL" id="ORC90409.1"/>
    </source>
</evidence>
<dbReference type="SUPFAM" id="SSF50978">
    <property type="entry name" value="WD40 repeat-like"/>
    <property type="match status" value="1"/>
</dbReference>
<accession>A0A1X0P1L8</accession>
<dbReference type="InterPro" id="IPR036322">
    <property type="entry name" value="WD40_repeat_dom_sf"/>
</dbReference>
<feature type="compositionally biased region" description="Low complexity" evidence="1">
    <location>
        <begin position="930"/>
        <end position="961"/>
    </location>
</feature>
<feature type="compositionally biased region" description="Basic and acidic residues" evidence="1">
    <location>
        <begin position="415"/>
        <end position="426"/>
    </location>
</feature>
<protein>
    <recommendedName>
        <fullName evidence="4">Rab-GAP TBC domain-containing protein</fullName>
    </recommendedName>
</protein>
<dbReference type="SUPFAM" id="SSF47923">
    <property type="entry name" value="Ypt/Rab-GAP domain of gyp1p"/>
    <property type="match status" value="1"/>
</dbReference>
<feature type="compositionally biased region" description="Basic and acidic residues" evidence="1">
    <location>
        <begin position="438"/>
        <end position="455"/>
    </location>
</feature>
<dbReference type="Gene3D" id="1.10.472.80">
    <property type="entry name" value="Ypt/Rab-GAP domain of gyp1p, domain 3"/>
    <property type="match status" value="1"/>
</dbReference>
<dbReference type="EMBL" id="NBCO01000008">
    <property type="protein sequence ID" value="ORC90409.1"/>
    <property type="molecule type" value="Genomic_DNA"/>
</dbReference>
<keyword evidence="3" id="KW-1185">Reference proteome</keyword>
<gene>
    <name evidence="2" type="ORF">TM35_000082070</name>
</gene>
<feature type="region of interest" description="Disordered" evidence="1">
    <location>
        <begin position="1066"/>
        <end position="1116"/>
    </location>
</feature>
<feature type="region of interest" description="Disordered" evidence="1">
    <location>
        <begin position="991"/>
        <end position="1034"/>
    </location>
</feature>
<dbReference type="RefSeq" id="XP_028884475.1">
    <property type="nucleotide sequence ID" value="XM_029024072.1"/>
</dbReference>
<organism evidence="2 3">
    <name type="scientific">Trypanosoma theileri</name>
    <dbReference type="NCBI Taxonomy" id="67003"/>
    <lineage>
        <taxon>Eukaryota</taxon>
        <taxon>Discoba</taxon>
        <taxon>Euglenozoa</taxon>
        <taxon>Kinetoplastea</taxon>
        <taxon>Metakinetoplastina</taxon>
        <taxon>Trypanosomatida</taxon>
        <taxon>Trypanosomatidae</taxon>
        <taxon>Trypanosoma</taxon>
    </lineage>
</organism>
<feature type="compositionally biased region" description="Pro residues" evidence="1">
    <location>
        <begin position="1009"/>
        <end position="1028"/>
    </location>
</feature>
<dbReference type="OrthoDB" id="5578278at2759"/>
<dbReference type="VEuPathDB" id="TriTrypDB:TM35_000082070"/>
<comment type="caution">
    <text evidence="2">The sequence shown here is derived from an EMBL/GenBank/DDBJ whole genome shotgun (WGS) entry which is preliminary data.</text>
</comment>
<dbReference type="InterPro" id="IPR035969">
    <property type="entry name" value="Rab-GAP_TBC_sf"/>
</dbReference>